<dbReference type="InterPro" id="IPR015915">
    <property type="entry name" value="Kelch-typ_b-propeller"/>
</dbReference>
<evidence type="ECO:0000256" key="1">
    <source>
        <dbReference type="SAM" id="MobiDB-lite"/>
    </source>
</evidence>
<dbReference type="PROSITE" id="PS51222">
    <property type="entry name" value="DCD"/>
    <property type="match status" value="1"/>
</dbReference>
<dbReference type="Gene3D" id="2.120.10.80">
    <property type="entry name" value="Kelch-type beta propeller"/>
    <property type="match status" value="2"/>
</dbReference>
<dbReference type="Pfam" id="PF10539">
    <property type="entry name" value="Dev_Cell_Death"/>
    <property type="match status" value="1"/>
</dbReference>
<dbReference type="GO" id="GO:0034976">
    <property type="term" value="P:response to endoplasmic reticulum stress"/>
    <property type="evidence" value="ECO:0007669"/>
    <property type="project" value="InterPro"/>
</dbReference>
<keyword evidence="4" id="KW-1185">Reference proteome</keyword>
<dbReference type="SMART" id="SM00612">
    <property type="entry name" value="Kelch"/>
    <property type="match status" value="6"/>
</dbReference>
<dbReference type="InterPro" id="IPR006652">
    <property type="entry name" value="Kelch_1"/>
</dbReference>
<accession>A0AAV1Y5J8</accession>
<feature type="region of interest" description="Disordered" evidence="1">
    <location>
        <begin position="140"/>
        <end position="183"/>
    </location>
</feature>
<gene>
    <name evidence="3" type="ORF">LLUT_LOCUS29375</name>
</gene>
<evidence type="ECO:0000313" key="4">
    <source>
        <dbReference type="Proteomes" id="UP001497480"/>
    </source>
</evidence>
<feature type="region of interest" description="Disordered" evidence="1">
    <location>
        <begin position="219"/>
        <end position="262"/>
    </location>
</feature>
<sequence length="625" mass="70124">MLRCISTPTGLPAQHFSYVKNIDPGLPLFLFNYSDRKLHGIFEAASNGKMFIDPYGWTEGGSVRTQYPAQVQVHVRLKCQPLSEDKFRPIIQDNYYTQKHFWFELDHIQTQKLNALLASLAIAPGNSAPQNIPRWTVVSRSRPLHETPREGEASKTAETEIEQSAHSSMRSDSSENDSSLDRDIQPLDSHAAMKEVKQDHKDIMFMKLKELTLNLETQKPSLPDDISNIPDVNNTSSVEKGNLAAPTSLEKKEESPTTPSETECQYDISQLVHEVKELTAFNKMQIERNCYLEQKMMEAGMEIQYLKDRCTRLEYAYNVPSTYVEKTFIKSSAELHLNPKDSIYLIGGFNGESWFKTMDMYSTSQKVVKSLKPMNSVHSYTSVVQLNGEIFVIGGGNGHVWCETVESYCSFRDNWTLWPSLNQKKGSLSGAAVDGKIFVVGGGNGIEFLSDVEMLDLDIGRWIPTRSMLEKRFSLAAVALNGALYATGGYNGNEYLNSAERFDPREHSWTKIPDMNSKRGCHSLVVLNEKLYALGGFDGNGMLSSVEVFDPRLGAWMMGEPMIHARGYSAAAIVKESIYVIGGLKLGETIVDTVEKYKEGEGWQQSFTASNVRKCFWSAIACSDE</sequence>
<organism evidence="3 4">
    <name type="scientific">Lupinus luteus</name>
    <name type="common">European yellow lupine</name>
    <dbReference type="NCBI Taxonomy" id="3873"/>
    <lineage>
        <taxon>Eukaryota</taxon>
        <taxon>Viridiplantae</taxon>
        <taxon>Streptophyta</taxon>
        <taxon>Embryophyta</taxon>
        <taxon>Tracheophyta</taxon>
        <taxon>Spermatophyta</taxon>
        <taxon>Magnoliopsida</taxon>
        <taxon>eudicotyledons</taxon>
        <taxon>Gunneridae</taxon>
        <taxon>Pentapetalae</taxon>
        <taxon>rosids</taxon>
        <taxon>fabids</taxon>
        <taxon>Fabales</taxon>
        <taxon>Fabaceae</taxon>
        <taxon>Papilionoideae</taxon>
        <taxon>50 kb inversion clade</taxon>
        <taxon>genistoids sensu lato</taxon>
        <taxon>core genistoids</taxon>
        <taxon>Genisteae</taxon>
        <taxon>Lupinus</taxon>
    </lineage>
</organism>
<dbReference type="Pfam" id="PF01344">
    <property type="entry name" value="Kelch_1"/>
    <property type="match status" value="1"/>
</dbReference>
<dbReference type="Pfam" id="PF24681">
    <property type="entry name" value="Kelch_KLHDC2_KLHL20_DRC7"/>
    <property type="match status" value="1"/>
</dbReference>
<feature type="compositionally biased region" description="Polar residues" evidence="1">
    <location>
        <begin position="230"/>
        <end position="239"/>
    </location>
</feature>
<feature type="compositionally biased region" description="Basic and acidic residues" evidence="1">
    <location>
        <begin position="143"/>
        <end position="158"/>
    </location>
</feature>
<dbReference type="SUPFAM" id="SSF117281">
    <property type="entry name" value="Kelch motif"/>
    <property type="match status" value="2"/>
</dbReference>
<feature type="domain" description="DCD" evidence="2">
    <location>
        <begin position="1"/>
        <end position="119"/>
    </location>
</feature>
<dbReference type="AlphaFoldDB" id="A0AAV1Y5J8"/>
<evidence type="ECO:0000259" key="2">
    <source>
        <dbReference type="PROSITE" id="PS51222"/>
    </source>
</evidence>
<reference evidence="3 4" key="1">
    <citation type="submission" date="2024-03" db="EMBL/GenBank/DDBJ databases">
        <authorList>
            <person name="Martinez-Hernandez J."/>
        </authorList>
    </citation>
    <scope>NUCLEOTIDE SEQUENCE [LARGE SCALE GENOMIC DNA]</scope>
</reference>
<protein>
    <recommendedName>
        <fullName evidence="2">DCD domain-containing protein</fullName>
    </recommendedName>
</protein>
<dbReference type="InterPro" id="IPR013989">
    <property type="entry name" value="Dev_and_cell_death_domain"/>
</dbReference>
<dbReference type="InterPro" id="IPR044832">
    <property type="entry name" value="NRP-like"/>
</dbReference>
<dbReference type="PANTHER" id="PTHR46034">
    <property type="match status" value="1"/>
</dbReference>
<dbReference type="EMBL" id="CAXHTB010000021">
    <property type="protein sequence ID" value="CAL0328315.1"/>
    <property type="molecule type" value="Genomic_DNA"/>
</dbReference>
<dbReference type="Proteomes" id="UP001497480">
    <property type="component" value="Unassembled WGS sequence"/>
</dbReference>
<comment type="caution">
    <text evidence="3">The sequence shown here is derived from an EMBL/GenBank/DDBJ whole genome shotgun (WGS) entry which is preliminary data.</text>
</comment>
<name>A0AAV1Y5J8_LUPLU</name>
<evidence type="ECO:0000313" key="3">
    <source>
        <dbReference type="EMBL" id="CAL0328315.1"/>
    </source>
</evidence>
<dbReference type="SMART" id="SM00767">
    <property type="entry name" value="DCD"/>
    <property type="match status" value="1"/>
</dbReference>
<proteinExistence type="predicted"/>
<dbReference type="PANTHER" id="PTHR46034:SF7">
    <property type="entry name" value="INFLUENZA VIRUS NS1A-BINDING PROTEIN"/>
    <property type="match status" value="1"/>
</dbReference>